<reference evidence="2" key="2">
    <citation type="submission" date="2016-06" db="EMBL/GenBank/DDBJ databases">
        <title>The genome of a short-lived fish provides insights into sex chromosome evolution and the genetic control of aging.</title>
        <authorList>
            <person name="Reichwald K."/>
            <person name="Felder M."/>
            <person name="Petzold A."/>
            <person name="Koch P."/>
            <person name="Groth M."/>
            <person name="Platzer M."/>
        </authorList>
    </citation>
    <scope>NUCLEOTIDE SEQUENCE</scope>
    <source>
        <tissue evidence="2">Brain</tissue>
    </source>
</reference>
<accession>A0A1A7XDE3</accession>
<proteinExistence type="predicted"/>
<reference evidence="2" key="1">
    <citation type="submission" date="2016-05" db="EMBL/GenBank/DDBJ databases">
        <authorList>
            <person name="Lavstsen T."/>
            <person name="Jespersen J.S."/>
        </authorList>
    </citation>
    <scope>NUCLEOTIDE SEQUENCE</scope>
    <source>
        <tissue evidence="2">Brain</tissue>
    </source>
</reference>
<evidence type="ECO:0000313" key="2">
    <source>
        <dbReference type="EMBL" id="SBP16116.1"/>
    </source>
</evidence>
<sequence length="65" mass="7182">ARDSSEAKGALSLKSPDEPSWPPLAELSSSPQKKVKPRQQLQLLRVFGPLVAAVVLKCRKNSTWR</sequence>
<organism evidence="2">
    <name type="scientific">Iconisemion striatum</name>
    <dbReference type="NCBI Taxonomy" id="60296"/>
    <lineage>
        <taxon>Eukaryota</taxon>
        <taxon>Metazoa</taxon>
        <taxon>Chordata</taxon>
        <taxon>Craniata</taxon>
        <taxon>Vertebrata</taxon>
        <taxon>Euteleostomi</taxon>
        <taxon>Actinopterygii</taxon>
        <taxon>Neopterygii</taxon>
        <taxon>Teleostei</taxon>
        <taxon>Neoteleostei</taxon>
        <taxon>Acanthomorphata</taxon>
        <taxon>Ovalentaria</taxon>
        <taxon>Atherinomorphae</taxon>
        <taxon>Cyprinodontiformes</taxon>
        <taxon>Nothobranchiidae</taxon>
        <taxon>Iconisemion</taxon>
    </lineage>
</organism>
<dbReference type="AlphaFoldDB" id="A0A1A7XDE3"/>
<dbReference type="EMBL" id="HADW01014716">
    <property type="protein sequence ID" value="SBP16116.1"/>
    <property type="molecule type" value="Transcribed_RNA"/>
</dbReference>
<feature type="non-terminal residue" evidence="2">
    <location>
        <position position="1"/>
    </location>
</feature>
<name>A0A1A7XDE3_9TELE</name>
<feature type="region of interest" description="Disordered" evidence="1">
    <location>
        <begin position="1"/>
        <end position="35"/>
    </location>
</feature>
<protein>
    <submittedName>
        <fullName evidence="2">Uncharacterized protein</fullName>
    </submittedName>
</protein>
<evidence type="ECO:0000256" key="1">
    <source>
        <dbReference type="SAM" id="MobiDB-lite"/>
    </source>
</evidence>
<feature type="non-terminal residue" evidence="2">
    <location>
        <position position="65"/>
    </location>
</feature>
<gene>
    <name evidence="2" type="primary">Nfu_g_1_004081</name>
</gene>